<name>A0A7X6I9X6_9BACT</name>
<dbReference type="EMBL" id="VTOW01000001">
    <property type="protein sequence ID" value="NKE69820.1"/>
    <property type="molecule type" value="Genomic_DNA"/>
</dbReference>
<sequence length="260" mass="29888">MKIKDQIEKRENVFSWGALLLGLFLFSMAPSVSAQLIDVVAPRLDYIPPFPIMALQEIEMSAVVADEAGVRSVRLFYRKKGEEAYQSLSFEKLRGDEKKGVYRLSIPRLEVGPEGLEYYLVAENVSGNRTVKGEALRPLFMRAILPKPTLKEAQRRFEWLKEAWEEKDLDEMRALSEMPAPREEFFRLLFENYRSVQLEMTLEEADRDGDDRVVAARFMIKSLVDAQGNRVVPGAAWATARVRLPFPGNENETWGKIIWE</sequence>
<proteinExistence type="predicted"/>
<protein>
    <submittedName>
        <fullName evidence="1">Uncharacterized protein</fullName>
    </submittedName>
</protein>
<organism evidence="1 2">
    <name type="scientific">Candidatus Manganitrophus noduliformans</name>
    <dbReference type="NCBI Taxonomy" id="2606439"/>
    <lineage>
        <taxon>Bacteria</taxon>
        <taxon>Pseudomonadati</taxon>
        <taxon>Nitrospirota</taxon>
        <taxon>Nitrospiria</taxon>
        <taxon>Candidatus Troglogloeales</taxon>
        <taxon>Candidatus Manganitrophaceae</taxon>
        <taxon>Candidatus Manganitrophus</taxon>
    </lineage>
</organism>
<gene>
    <name evidence="1" type="ORF">MNODULE_03545</name>
</gene>
<dbReference type="Proteomes" id="UP000534783">
    <property type="component" value="Unassembled WGS sequence"/>
</dbReference>
<reference evidence="1 2" key="1">
    <citation type="journal article" date="2020" name="Nature">
        <title>Bacterial chemolithoautotrophy via manganese oxidation.</title>
        <authorList>
            <person name="Yu H."/>
            <person name="Leadbetter J.R."/>
        </authorList>
    </citation>
    <scope>NUCLEOTIDE SEQUENCE [LARGE SCALE GENOMIC DNA]</scope>
    <source>
        <strain evidence="1 2">Mn-1</strain>
    </source>
</reference>
<comment type="caution">
    <text evidence="1">The sequence shown here is derived from an EMBL/GenBank/DDBJ whole genome shotgun (WGS) entry which is preliminary data.</text>
</comment>
<evidence type="ECO:0000313" key="2">
    <source>
        <dbReference type="Proteomes" id="UP000534783"/>
    </source>
</evidence>
<keyword evidence="2" id="KW-1185">Reference proteome</keyword>
<dbReference type="AlphaFoldDB" id="A0A7X6I9X6"/>
<accession>A0A7X6I9X6</accession>
<evidence type="ECO:0000313" key="1">
    <source>
        <dbReference type="EMBL" id="NKE69820.1"/>
    </source>
</evidence>
<dbReference type="RefSeq" id="WP_168058101.1">
    <property type="nucleotide sequence ID" value="NZ_VTOW01000001.1"/>
</dbReference>